<sequence length="91" mass="10166">MRVRIGAPRLALMFTIEHEFDATVITLVDEGEDGQPLQEDVAIAAFAECVTLTQYDARTDREQVVTLSMAQLRDLAAALDLPEGVYRLERD</sequence>
<dbReference type="EMBL" id="QGGW01000007">
    <property type="protein sequence ID" value="PWK59458.1"/>
    <property type="molecule type" value="Genomic_DNA"/>
</dbReference>
<evidence type="ECO:0000313" key="1">
    <source>
        <dbReference type="EMBL" id="PWK59458.1"/>
    </source>
</evidence>
<dbReference type="Proteomes" id="UP000245708">
    <property type="component" value="Unassembled WGS sequence"/>
</dbReference>
<dbReference type="AlphaFoldDB" id="A0A316GHJ8"/>
<comment type="caution">
    <text evidence="1">The sequence shown here is derived from an EMBL/GenBank/DDBJ whole genome shotgun (WGS) entry which is preliminary data.</text>
</comment>
<reference evidence="1 2" key="1">
    <citation type="submission" date="2018-05" db="EMBL/GenBank/DDBJ databases">
        <title>Genomic Encyclopedia of Type Strains, Phase IV (KMG-IV): sequencing the most valuable type-strain genomes for metagenomic binning, comparative biology and taxonomic classification.</title>
        <authorList>
            <person name="Goeker M."/>
        </authorList>
    </citation>
    <scope>NUCLEOTIDE SEQUENCE [LARGE SCALE GENOMIC DNA]</scope>
    <source>
        <strain evidence="1 2">DSM 16097</strain>
    </source>
</reference>
<evidence type="ECO:0008006" key="3">
    <source>
        <dbReference type="Google" id="ProtNLM"/>
    </source>
</evidence>
<name>A0A316GHJ8_9RHOB</name>
<protein>
    <recommendedName>
        <fullName evidence="3">Phosphomannomutase</fullName>
    </recommendedName>
</protein>
<gene>
    <name evidence="1" type="ORF">C7455_1073</name>
</gene>
<keyword evidence="2" id="KW-1185">Reference proteome</keyword>
<accession>A0A316GHJ8</accession>
<evidence type="ECO:0000313" key="2">
    <source>
        <dbReference type="Proteomes" id="UP000245708"/>
    </source>
</evidence>
<proteinExistence type="predicted"/>
<organism evidence="1 2">
    <name type="scientific">Roseicyclus mahoneyensis</name>
    <dbReference type="NCBI Taxonomy" id="164332"/>
    <lineage>
        <taxon>Bacteria</taxon>
        <taxon>Pseudomonadati</taxon>
        <taxon>Pseudomonadota</taxon>
        <taxon>Alphaproteobacteria</taxon>
        <taxon>Rhodobacterales</taxon>
        <taxon>Roseobacteraceae</taxon>
        <taxon>Roseicyclus</taxon>
    </lineage>
</organism>